<reference evidence="7 8" key="1">
    <citation type="submission" date="2017-09" db="EMBL/GenBank/DDBJ databases">
        <title>Depth-based differentiation of microbial function through sediment-hosted aquifers and enrichment of novel symbionts in the deep terrestrial subsurface.</title>
        <authorList>
            <person name="Probst A.J."/>
            <person name="Ladd B."/>
            <person name="Jarett J.K."/>
            <person name="Geller-Mcgrath D.E."/>
            <person name="Sieber C.M."/>
            <person name="Emerson J.B."/>
            <person name="Anantharaman K."/>
            <person name="Thomas B.C."/>
            <person name="Malmstrom R."/>
            <person name="Stieglmeier M."/>
            <person name="Klingl A."/>
            <person name="Woyke T."/>
            <person name="Ryan C.M."/>
            <person name="Banfield J.F."/>
        </authorList>
    </citation>
    <scope>NUCLEOTIDE SEQUENCE [LARGE SCALE GENOMIC DNA]</scope>
    <source>
        <strain evidence="7">CG08_land_8_20_14_0_20_45_16</strain>
    </source>
</reference>
<organism evidence="7 8">
    <name type="scientific">Candidatus Saganbacteria bacterium CG08_land_8_20_14_0_20_45_16</name>
    <dbReference type="NCBI Taxonomy" id="2014293"/>
    <lineage>
        <taxon>Bacteria</taxon>
        <taxon>Bacillati</taxon>
        <taxon>Saganbacteria</taxon>
    </lineage>
</organism>
<feature type="chain" id="PRO_5013668584" evidence="5">
    <location>
        <begin position="29"/>
        <end position="811"/>
    </location>
</feature>
<proteinExistence type="inferred from homology"/>
<evidence type="ECO:0000259" key="6">
    <source>
        <dbReference type="Pfam" id="PF01343"/>
    </source>
</evidence>
<gene>
    <name evidence="7" type="primary">sppA</name>
    <name evidence="7" type="ORF">COT42_01375</name>
</gene>
<dbReference type="InterPro" id="IPR002142">
    <property type="entry name" value="Peptidase_S49"/>
</dbReference>
<feature type="domain" description="Peptidase S49" evidence="6">
    <location>
        <begin position="606"/>
        <end position="756"/>
    </location>
</feature>
<protein>
    <submittedName>
        <fullName evidence="7">Signal peptide peptidase SppA</fullName>
    </submittedName>
</protein>
<dbReference type="Gene3D" id="2.40.160.60">
    <property type="entry name" value="Outer membrane protein transport protein (OMPP1/FadL/TodX)"/>
    <property type="match status" value="1"/>
</dbReference>
<dbReference type="InterPro" id="IPR047272">
    <property type="entry name" value="S49_SppA_C"/>
</dbReference>
<dbReference type="AlphaFoldDB" id="A0A2H0Y190"/>
<keyword evidence="4" id="KW-0720">Serine protease</keyword>
<dbReference type="Gene3D" id="6.20.330.10">
    <property type="match status" value="2"/>
</dbReference>
<dbReference type="InterPro" id="IPR004635">
    <property type="entry name" value="Pept_S49_SppA"/>
</dbReference>
<evidence type="ECO:0000256" key="1">
    <source>
        <dbReference type="ARBA" id="ARBA00008683"/>
    </source>
</evidence>
<evidence type="ECO:0000256" key="3">
    <source>
        <dbReference type="ARBA" id="ARBA00022801"/>
    </source>
</evidence>
<keyword evidence="3" id="KW-0378">Hydrolase</keyword>
<dbReference type="GO" id="GO:0008236">
    <property type="term" value="F:serine-type peptidase activity"/>
    <property type="evidence" value="ECO:0007669"/>
    <property type="project" value="UniProtKB-KW"/>
</dbReference>
<dbReference type="PANTHER" id="PTHR33209:SF1">
    <property type="entry name" value="PEPTIDASE S49 DOMAIN-CONTAINING PROTEIN"/>
    <property type="match status" value="1"/>
</dbReference>
<evidence type="ECO:0000313" key="8">
    <source>
        <dbReference type="Proteomes" id="UP000231343"/>
    </source>
</evidence>
<dbReference type="GO" id="GO:0006508">
    <property type="term" value="P:proteolysis"/>
    <property type="evidence" value="ECO:0007669"/>
    <property type="project" value="UniProtKB-KW"/>
</dbReference>
<keyword evidence="2" id="KW-0645">Protease</keyword>
<evidence type="ECO:0000256" key="4">
    <source>
        <dbReference type="ARBA" id="ARBA00022825"/>
    </source>
</evidence>
<dbReference type="SUPFAM" id="SSF52096">
    <property type="entry name" value="ClpP/crotonase"/>
    <property type="match status" value="2"/>
</dbReference>
<dbReference type="InterPro" id="IPR029045">
    <property type="entry name" value="ClpP/crotonase-like_dom_sf"/>
</dbReference>
<comment type="caution">
    <text evidence="7">The sequence shown here is derived from an EMBL/GenBank/DDBJ whole genome shotgun (WGS) entry which is preliminary data.</text>
</comment>
<name>A0A2H0Y190_UNCSA</name>
<dbReference type="Proteomes" id="UP000231343">
    <property type="component" value="Unassembled WGS sequence"/>
</dbReference>
<dbReference type="CDD" id="cd07023">
    <property type="entry name" value="S49_Sppa_N_C"/>
    <property type="match status" value="1"/>
</dbReference>
<dbReference type="InterPro" id="IPR047217">
    <property type="entry name" value="S49_SppA_67K_type_N"/>
</dbReference>
<dbReference type="SUPFAM" id="SSF56935">
    <property type="entry name" value="Porins"/>
    <property type="match status" value="1"/>
</dbReference>
<evidence type="ECO:0000313" key="7">
    <source>
        <dbReference type="EMBL" id="PIS31318.1"/>
    </source>
</evidence>
<dbReference type="NCBIfam" id="TIGR00706">
    <property type="entry name" value="SppA_dom"/>
    <property type="match status" value="1"/>
</dbReference>
<keyword evidence="5" id="KW-0732">Signal</keyword>
<sequence>MQKRDCQIIRKLVIVCLLSLVICNLSLAQNIADLALKQGMGVRAMGLGGAYSAVANDASAVIYNPAGLAVPGFCYTVGNPDTAEKETTSSFDLLKLGYFGHASWRVHGPASEEVSVTATGFGNRSSWLNWGVTFKNLSWSLGGRAADGWSGDIGFLARLTPQFDLALVGRDLFTSKQLPVPGSLRLGFGFSPLEDRLLLASDLEFYGTAASYGNLGLEFQVVKGLAVRAGVNRGDLTSGLSLDLALLSFDYAVRYSQGQYLQSFETGIKILPQRERPFSIIKPKEYALIDVSGTIKGGRSQYSLLGGVTPGLDSILSQIRLAIKDPGIDGIMLKIGFSTGLGGMAIVQEIRSELVKAKQAGKKIVAYVEGSALGDEYYLAAVADKIVAPPGSAVGGFGKSIQIYRLKGLYEKIGLEQQIFAQGKYKDAFDPVRQKLSPEQREMTEGLLADLYRRLVTDLAEDRQLKIEKIKSISDGMIFPAKAAQQMGLIDEIGYYQDARKVAAKLCGEQQGEAKVITQDLIQPEEFFLNRVFGVAVIEIDGEIVSGQGGDNLLFGDRYVGAETVIDYIHKASDDLFVKAIILRIDSPGGDAIASGEIYKALAYAKKKDKLLIASIGSIGASGGYYIAAAADKIVADPSGLTGSIGVIGHHMVIKDLLKKFDVETEVIKEGQHADMFSGLRRLTSEEGAAIERLQRESYDEFVGAVARGRHLATEEVRSLAEGRLYTGAQAFDKKLVDKLGGLVEAVDLAKQEAKISGEPRLIFFHQPNPFFSFGDGLVESLGIKALVGRSFWDWLLPGSLSQSSGVLQYN</sequence>
<evidence type="ECO:0000256" key="5">
    <source>
        <dbReference type="SAM" id="SignalP"/>
    </source>
</evidence>
<accession>A0A2H0Y190</accession>
<dbReference type="CDD" id="cd07018">
    <property type="entry name" value="S49_SppA_67K_type"/>
    <property type="match status" value="1"/>
</dbReference>
<feature type="domain" description="Peptidase S49" evidence="6">
    <location>
        <begin position="357"/>
        <end position="506"/>
    </location>
</feature>
<evidence type="ECO:0000256" key="2">
    <source>
        <dbReference type="ARBA" id="ARBA00022670"/>
    </source>
</evidence>
<dbReference type="PANTHER" id="PTHR33209">
    <property type="entry name" value="PROTEASE 4"/>
    <property type="match status" value="1"/>
</dbReference>
<dbReference type="Pfam" id="PF01343">
    <property type="entry name" value="Peptidase_S49"/>
    <property type="match status" value="2"/>
</dbReference>
<comment type="similarity">
    <text evidence="1">Belongs to the peptidase S49 family.</text>
</comment>
<feature type="signal peptide" evidence="5">
    <location>
        <begin position="1"/>
        <end position="28"/>
    </location>
</feature>
<dbReference type="Gene3D" id="3.90.226.10">
    <property type="entry name" value="2-enoyl-CoA Hydratase, Chain A, domain 1"/>
    <property type="match status" value="2"/>
</dbReference>
<dbReference type="EMBL" id="PEYM01000025">
    <property type="protein sequence ID" value="PIS31318.1"/>
    <property type="molecule type" value="Genomic_DNA"/>
</dbReference>